<evidence type="ECO:0000313" key="4">
    <source>
        <dbReference type="EMBL" id="KAA9377132.1"/>
    </source>
</evidence>
<dbReference type="Gene3D" id="3.40.33.10">
    <property type="entry name" value="CAP"/>
    <property type="match status" value="1"/>
</dbReference>
<evidence type="ECO:0000256" key="1">
    <source>
        <dbReference type="SAM" id="MobiDB-lite"/>
    </source>
</evidence>
<keyword evidence="5" id="KW-1185">Reference proteome</keyword>
<dbReference type="SUPFAM" id="SSF55797">
    <property type="entry name" value="PR-1-like"/>
    <property type="match status" value="1"/>
</dbReference>
<comment type="caution">
    <text evidence="4">The sequence shown here is derived from an EMBL/GenBank/DDBJ whole genome shotgun (WGS) entry which is preliminary data.</text>
</comment>
<dbReference type="Proteomes" id="UP000327011">
    <property type="component" value="Unassembled WGS sequence"/>
</dbReference>
<evidence type="ECO:0000313" key="5">
    <source>
        <dbReference type="Proteomes" id="UP000327011"/>
    </source>
</evidence>
<name>A0A5J5K2C2_9ACTN</name>
<evidence type="ECO:0000256" key="2">
    <source>
        <dbReference type="SAM" id="SignalP"/>
    </source>
</evidence>
<feature type="region of interest" description="Disordered" evidence="1">
    <location>
        <begin position="118"/>
        <end position="177"/>
    </location>
</feature>
<reference evidence="4 5" key="1">
    <citation type="submission" date="2019-09" db="EMBL/GenBank/DDBJ databases">
        <title>Screening of Novel Bioactive Compounds from Soil-Associated.</title>
        <authorList>
            <person name="Gong X."/>
        </authorList>
    </citation>
    <scope>NUCLEOTIDE SEQUENCE [LARGE SCALE GENOMIC DNA]</scope>
    <source>
        <strain evidence="4 5">Gxj-6</strain>
    </source>
</reference>
<protein>
    <submittedName>
        <fullName evidence="4">CAP domain-containing protein</fullName>
    </submittedName>
</protein>
<dbReference type="CDD" id="cd05379">
    <property type="entry name" value="CAP_bacterial"/>
    <property type="match status" value="1"/>
</dbReference>
<evidence type="ECO:0000259" key="3">
    <source>
        <dbReference type="Pfam" id="PF00188"/>
    </source>
</evidence>
<organism evidence="4 5">
    <name type="scientific">Microbispora cellulosiformans</name>
    <dbReference type="NCBI Taxonomy" id="2614688"/>
    <lineage>
        <taxon>Bacteria</taxon>
        <taxon>Bacillati</taxon>
        <taxon>Actinomycetota</taxon>
        <taxon>Actinomycetes</taxon>
        <taxon>Streptosporangiales</taxon>
        <taxon>Streptosporangiaceae</taxon>
        <taxon>Microbispora</taxon>
    </lineage>
</organism>
<keyword evidence="2" id="KW-0732">Signal</keyword>
<dbReference type="InterPro" id="IPR035940">
    <property type="entry name" value="CAP_sf"/>
</dbReference>
<feature type="chain" id="PRO_5023868085" evidence="2">
    <location>
        <begin position="29"/>
        <end position="299"/>
    </location>
</feature>
<feature type="compositionally biased region" description="Pro residues" evidence="1">
    <location>
        <begin position="144"/>
        <end position="155"/>
    </location>
</feature>
<feature type="signal peptide" evidence="2">
    <location>
        <begin position="1"/>
        <end position="28"/>
    </location>
</feature>
<dbReference type="InterPro" id="IPR014044">
    <property type="entry name" value="CAP_dom"/>
</dbReference>
<dbReference type="EMBL" id="VYTZ01000007">
    <property type="protein sequence ID" value="KAA9377132.1"/>
    <property type="molecule type" value="Genomic_DNA"/>
</dbReference>
<dbReference type="Pfam" id="PF00188">
    <property type="entry name" value="CAP"/>
    <property type="match status" value="1"/>
</dbReference>
<proteinExistence type="predicted"/>
<feature type="domain" description="SCP" evidence="3">
    <location>
        <begin position="184"/>
        <end position="296"/>
    </location>
</feature>
<dbReference type="AlphaFoldDB" id="A0A5J5K2C2"/>
<feature type="compositionally biased region" description="Polar residues" evidence="1">
    <location>
        <begin position="162"/>
        <end position="175"/>
    </location>
</feature>
<sequence length="299" mass="31032">MIVNRALGAALCLGSVVAIGVSAGPAQAETQHAGCRVAAAKPYVAVDGKIRAAGSRAGCENGARFRVRILKSRPGPDRVVKSGSKAVRNARVTVTTTCVDGVYYSFVTDYRGHVSRSKPVRLDCSSPTPVPSPSAGTPTTGPATPTPGTPAPSPSAKPTVSQAPSASPTGGTTVGTAVENEVVRLTNVERAKAGCGPLKHDARLRTAAYGHSADMSAQKYFDHTSKDGRSFADRIKAAGYSFRAAAENIAMGYPSAQAVVQGWMNSSGHRQNILNCTYTDIGVGYAASGNYWTQDFGKQ</sequence>
<dbReference type="PANTHER" id="PTHR31157:SF1">
    <property type="entry name" value="SCP DOMAIN-CONTAINING PROTEIN"/>
    <property type="match status" value="1"/>
</dbReference>
<dbReference type="PANTHER" id="PTHR31157">
    <property type="entry name" value="SCP DOMAIN-CONTAINING PROTEIN"/>
    <property type="match status" value="1"/>
</dbReference>
<feature type="compositionally biased region" description="Low complexity" evidence="1">
    <location>
        <begin position="133"/>
        <end position="143"/>
    </location>
</feature>
<accession>A0A5J5K2C2</accession>
<gene>
    <name evidence="4" type="ORF">F5972_22175</name>
</gene>